<dbReference type="AlphaFoldDB" id="A0AAD2G5G0"/>
<organism evidence="3 4">
    <name type="scientific">Cylindrotheca closterium</name>
    <dbReference type="NCBI Taxonomy" id="2856"/>
    <lineage>
        <taxon>Eukaryota</taxon>
        <taxon>Sar</taxon>
        <taxon>Stramenopiles</taxon>
        <taxon>Ochrophyta</taxon>
        <taxon>Bacillariophyta</taxon>
        <taxon>Bacillariophyceae</taxon>
        <taxon>Bacillariophycidae</taxon>
        <taxon>Bacillariales</taxon>
        <taxon>Bacillariaceae</taxon>
        <taxon>Cylindrotheca</taxon>
    </lineage>
</organism>
<reference evidence="3" key="1">
    <citation type="submission" date="2023-08" db="EMBL/GenBank/DDBJ databases">
        <authorList>
            <person name="Audoor S."/>
            <person name="Bilcke G."/>
        </authorList>
    </citation>
    <scope>NUCLEOTIDE SEQUENCE</scope>
</reference>
<keyword evidence="2" id="KW-0472">Membrane</keyword>
<accession>A0AAD2G5G0</accession>
<proteinExistence type="predicted"/>
<comment type="caution">
    <text evidence="3">The sequence shown here is derived from an EMBL/GenBank/DDBJ whole genome shotgun (WGS) entry which is preliminary data.</text>
</comment>
<keyword evidence="2" id="KW-1133">Transmembrane helix</keyword>
<feature type="region of interest" description="Disordered" evidence="1">
    <location>
        <begin position="67"/>
        <end position="117"/>
    </location>
</feature>
<evidence type="ECO:0000256" key="2">
    <source>
        <dbReference type="SAM" id="Phobius"/>
    </source>
</evidence>
<dbReference type="Proteomes" id="UP001295423">
    <property type="component" value="Unassembled WGS sequence"/>
</dbReference>
<keyword evidence="2" id="KW-0812">Transmembrane</keyword>
<evidence type="ECO:0000256" key="1">
    <source>
        <dbReference type="SAM" id="MobiDB-lite"/>
    </source>
</evidence>
<protein>
    <submittedName>
        <fullName evidence="3">Uncharacterized protein</fullName>
    </submittedName>
</protein>
<keyword evidence="4" id="KW-1185">Reference proteome</keyword>
<feature type="region of interest" description="Disordered" evidence="1">
    <location>
        <begin position="264"/>
        <end position="284"/>
    </location>
</feature>
<evidence type="ECO:0000313" key="3">
    <source>
        <dbReference type="EMBL" id="CAJ1960147.1"/>
    </source>
</evidence>
<feature type="transmembrane region" description="Helical" evidence="2">
    <location>
        <begin position="215"/>
        <end position="239"/>
    </location>
</feature>
<gene>
    <name evidence="3" type="ORF">CYCCA115_LOCUS18563</name>
</gene>
<feature type="compositionally biased region" description="Polar residues" evidence="1">
    <location>
        <begin position="67"/>
        <end position="78"/>
    </location>
</feature>
<sequence length="284" mass="32516">MDKYLNSLRNEHKKRVRFHIVEDNARLHSSIEVDRWASTDHRTPIRRHHSQPIMRKRSDTECKATARWNSEASTSSTAPLKAPKRLLSSGGDRWRVGRNNSDSIIHSPPKRRYSPNSPMLMMASLKVDKVFPSSPPLKTNDVILDQALNDLKTDVDLLQDDSTNTETEIGSWNLDENEESASLVQKRQVSSPQQSQQEQRQQHNEESNPTILKSLFGLLDLMLLWSFWNVISMFIGNIISRCSKDDRSPGLMSEDKRVLAKMEQGEAIPLTMQHQPHNSPSKSR</sequence>
<feature type="compositionally biased region" description="Low complexity" evidence="1">
    <location>
        <begin position="184"/>
        <end position="199"/>
    </location>
</feature>
<dbReference type="EMBL" id="CAKOGP040002047">
    <property type="protein sequence ID" value="CAJ1960147.1"/>
    <property type="molecule type" value="Genomic_DNA"/>
</dbReference>
<evidence type="ECO:0000313" key="4">
    <source>
        <dbReference type="Proteomes" id="UP001295423"/>
    </source>
</evidence>
<feature type="compositionally biased region" description="Polar residues" evidence="1">
    <location>
        <begin position="272"/>
        <end position="284"/>
    </location>
</feature>
<feature type="region of interest" description="Disordered" evidence="1">
    <location>
        <begin position="176"/>
        <end position="207"/>
    </location>
</feature>
<name>A0AAD2G5G0_9STRA</name>